<organism evidence="6 7">
    <name type="scientific">Apatococcus lobatus</name>
    <dbReference type="NCBI Taxonomy" id="904363"/>
    <lineage>
        <taxon>Eukaryota</taxon>
        <taxon>Viridiplantae</taxon>
        <taxon>Chlorophyta</taxon>
        <taxon>core chlorophytes</taxon>
        <taxon>Trebouxiophyceae</taxon>
        <taxon>Chlorellales</taxon>
        <taxon>Chlorellaceae</taxon>
        <taxon>Apatococcus</taxon>
    </lineage>
</organism>
<keyword evidence="4" id="KW-0378">Hydrolase</keyword>
<comment type="caution">
    <text evidence="6">The sequence shown here is derived from an EMBL/GenBank/DDBJ whole genome shotgun (WGS) entry which is preliminary data.</text>
</comment>
<evidence type="ECO:0000313" key="6">
    <source>
        <dbReference type="EMBL" id="KAK9842675.1"/>
    </source>
</evidence>
<name>A0AAW1SA58_9CHLO</name>
<feature type="binding site" evidence="5">
    <location>
        <position position="231"/>
    </location>
    <ligand>
        <name>a divalent metal cation</name>
        <dbReference type="ChEBI" id="CHEBI:60240"/>
        <label>1</label>
    </ligand>
</feature>
<dbReference type="GO" id="GO:0005829">
    <property type="term" value="C:cytosol"/>
    <property type="evidence" value="ECO:0007669"/>
    <property type="project" value="TreeGrafter"/>
</dbReference>
<evidence type="ECO:0000256" key="3">
    <source>
        <dbReference type="ARBA" id="ARBA00022723"/>
    </source>
</evidence>
<evidence type="ECO:0000256" key="5">
    <source>
        <dbReference type="PIRSR" id="PIRSR005902-1"/>
    </source>
</evidence>
<keyword evidence="3 5" id="KW-0479">Metal-binding</keyword>
<dbReference type="PANTHER" id="PTHR10060">
    <property type="entry name" value="TATD FAMILY DEOXYRIBONUCLEASE"/>
    <property type="match status" value="1"/>
</dbReference>
<gene>
    <name evidence="6" type="ORF">WJX74_000525</name>
</gene>
<dbReference type="FunFam" id="3.20.20.140:FF:000005">
    <property type="entry name" value="TatD family hydrolase"/>
    <property type="match status" value="1"/>
</dbReference>
<dbReference type="InterPro" id="IPR050891">
    <property type="entry name" value="TatD-type_Hydrolase"/>
</dbReference>
<keyword evidence="7" id="KW-1185">Reference proteome</keyword>
<dbReference type="PROSITE" id="PS01091">
    <property type="entry name" value="TATD_3"/>
    <property type="match status" value="1"/>
</dbReference>
<dbReference type="PIRSF" id="PIRSF005902">
    <property type="entry name" value="DNase_TatD"/>
    <property type="match status" value="1"/>
</dbReference>
<reference evidence="6 7" key="1">
    <citation type="journal article" date="2024" name="Nat. Commun.">
        <title>Phylogenomics reveals the evolutionary origins of lichenization in chlorophyte algae.</title>
        <authorList>
            <person name="Puginier C."/>
            <person name="Libourel C."/>
            <person name="Otte J."/>
            <person name="Skaloud P."/>
            <person name="Haon M."/>
            <person name="Grisel S."/>
            <person name="Petersen M."/>
            <person name="Berrin J.G."/>
            <person name="Delaux P.M."/>
            <person name="Dal Grande F."/>
            <person name="Keller J."/>
        </authorList>
    </citation>
    <scope>NUCLEOTIDE SEQUENCE [LARGE SCALE GENOMIC DNA]</scope>
    <source>
        <strain evidence="6 7">SAG 2145</strain>
    </source>
</reference>
<comment type="similarity">
    <text evidence="1">Belongs to the metallo-dependent hydrolases superfamily. TatD-type hydrolase family.</text>
</comment>
<dbReference type="Gene3D" id="3.20.20.140">
    <property type="entry name" value="Metal-dependent hydrolases"/>
    <property type="match status" value="1"/>
</dbReference>
<dbReference type="PROSITE" id="PS01090">
    <property type="entry name" value="TATD_2"/>
    <property type="match status" value="1"/>
</dbReference>
<accession>A0AAW1SA58</accession>
<feature type="binding site" evidence="5">
    <location>
        <position position="177"/>
    </location>
    <ligand>
        <name>a divalent metal cation</name>
        <dbReference type="ChEBI" id="CHEBI:60240"/>
        <label>2</label>
    </ligand>
</feature>
<evidence type="ECO:0000313" key="7">
    <source>
        <dbReference type="Proteomes" id="UP001438707"/>
    </source>
</evidence>
<dbReference type="CDD" id="cd01310">
    <property type="entry name" value="TatD_DNAse"/>
    <property type="match status" value="1"/>
</dbReference>
<dbReference type="InterPro" id="IPR032466">
    <property type="entry name" value="Metal_Hydrolase"/>
</dbReference>
<protein>
    <submittedName>
        <fullName evidence="6">Uncharacterized protein</fullName>
    </submittedName>
</protein>
<dbReference type="GO" id="GO:0046872">
    <property type="term" value="F:metal ion binding"/>
    <property type="evidence" value="ECO:0007669"/>
    <property type="project" value="UniProtKB-KW"/>
</dbReference>
<keyword evidence="2" id="KW-0540">Nuclease</keyword>
<dbReference type="Pfam" id="PF01026">
    <property type="entry name" value="TatD_DNase"/>
    <property type="match status" value="1"/>
</dbReference>
<dbReference type="Proteomes" id="UP001438707">
    <property type="component" value="Unassembled WGS sequence"/>
</dbReference>
<dbReference type="EMBL" id="JALJOS010000002">
    <property type="protein sequence ID" value="KAK9842675.1"/>
    <property type="molecule type" value="Genomic_DNA"/>
</dbReference>
<evidence type="ECO:0000256" key="1">
    <source>
        <dbReference type="ARBA" id="ARBA00009275"/>
    </source>
</evidence>
<evidence type="ECO:0000256" key="2">
    <source>
        <dbReference type="ARBA" id="ARBA00022722"/>
    </source>
</evidence>
<dbReference type="GO" id="GO:0008310">
    <property type="term" value="F:single-stranded DNA 3'-5' DNA exonuclease activity"/>
    <property type="evidence" value="ECO:0007669"/>
    <property type="project" value="TreeGrafter"/>
</dbReference>
<dbReference type="SUPFAM" id="SSF51556">
    <property type="entry name" value="Metallo-dependent hydrolases"/>
    <property type="match status" value="1"/>
</dbReference>
<dbReference type="AlphaFoldDB" id="A0AAW1SA58"/>
<feature type="binding site" evidence="5">
    <location>
        <position position="153"/>
    </location>
    <ligand>
        <name>a divalent metal cation</name>
        <dbReference type="ChEBI" id="CHEBI:60240"/>
        <label>2</label>
    </ligand>
</feature>
<dbReference type="PANTHER" id="PTHR10060:SF15">
    <property type="entry name" value="DEOXYRIBONUCLEASE TATDN1"/>
    <property type="match status" value="1"/>
</dbReference>
<dbReference type="InterPro" id="IPR001130">
    <property type="entry name" value="TatD-like"/>
</dbReference>
<proteinExistence type="inferred from homology"/>
<evidence type="ECO:0000256" key="4">
    <source>
        <dbReference type="ARBA" id="ARBA00022801"/>
    </source>
</evidence>
<feature type="binding site" evidence="5">
    <location>
        <position position="117"/>
    </location>
    <ligand>
        <name>a divalent metal cation</name>
        <dbReference type="ChEBI" id="CHEBI:60240"/>
        <label>1</label>
    </ligand>
</feature>
<sequence length="292" mass="31634">MAASLSSLSDQALFKYPSGSSPCGLVDIGLNLSDSSFDKDRTAVISRAKDAGVIAFIITGSCLNTSKKAAALADSISEVAAYFTAGVHPHNAKDCNESTMIELEQIAAHPRCVAVGECGLDFNRNFSPPQVQERWFDAQIALATKLRKPLFLHCRDASDKFSAIIRQHTLSAPAIAHCFTGNKAELESLLALDCYIGITGWVCDDRPHRGGAELAALLPQIPPDRLMIETDAPYLTPRTIKPNRIRPSRNEPALLPHVLNQVAQALGKSLEEVATQTTHTANRVFSLRLDSM</sequence>
<dbReference type="InterPro" id="IPR018228">
    <property type="entry name" value="DNase_TatD-rel_CS"/>
</dbReference>